<keyword evidence="4 10" id="KW-0132">Cell division</keyword>
<evidence type="ECO:0000256" key="1">
    <source>
        <dbReference type="ARBA" id="ARBA00004496"/>
    </source>
</evidence>
<dbReference type="InterPro" id="IPR042233">
    <property type="entry name" value="Cell_div_ZapA_N"/>
</dbReference>
<dbReference type="AlphaFoldDB" id="A0A154IKQ5"/>
<reference evidence="10" key="1">
    <citation type="submission" date="2016-03" db="EMBL/GenBank/DDBJ databases">
        <title>Microsymbionts genomes from the relict species Vavilovia formosa.</title>
        <authorList>
            <person name="Chirak E."/>
            <person name="Kimeklis A."/>
            <person name="Kopat V."/>
            <person name="Andronov E."/>
        </authorList>
    </citation>
    <scope>NUCLEOTIDE SEQUENCE [LARGE SCALE GENOMIC DNA]</scope>
    <source>
        <strain evidence="10">Vaf12</strain>
    </source>
</reference>
<keyword evidence="5" id="KW-0717">Septation</keyword>
<evidence type="ECO:0000313" key="10">
    <source>
        <dbReference type="EMBL" id="KZB01175.1"/>
    </source>
</evidence>
<dbReference type="GO" id="GO:0000921">
    <property type="term" value="P:septin ring assembly"/>
    <property type="evidence" value="ECO:0007669"/>
    <property type="project" value="TreeGrafter"/>
</dbReference>
<dbReference type="GO" id="GO:0030428">
    <property type="term" value="C:cell septum"/>
    <property type="evidence" value="ECO:0007669"/>
    <property type="project" value="TreeGrafter"/>
</dbReference>
<dbReference type="PANTHER" id="PTHR34981">
    <property type="entry name" value="CELL DIVISION PROTEIN ZAPA"/>
    <property type="match status" value="1"/>
</dbReference>
<evidence type="ECO:0000256" key="5">
    <source>
        <dbReference type="ARBA" id="ARBA00023210"/>
    </source>
</evidence>
<dbReference type="GO" id="GO:0032153">
    <property type="term" value="C:cell division site"/>
    <property type="evidence" value="ECO:0007669"/>
    <property type="project" value="TreeGrafter"/>
</dbReference>
<name>A0A154IKQ5_RHILE</name>
<dbReference type="Pfam" id="PF05164">
    <property type="entry name" value="ZapA"/>
    <property type="match status" value="1"/>
</dbReference>
<dbReference type="GO" id="GO:0000917">
    <property type="term" value="P:division septum assembly"/>
    <property type="evidence" value="ECO:0007669"/>
    <property type="project" value="UniProtKB-KW"/>
</dbReference>
<comment type="caution">
    <text evidence="10">The sequence shown here is derived from an EMBL/GenBank/DDBJ whole genome shotgun (WGS) entry which is preliminary data.</text>
</comment>
<dbReference type="InterPro" id="IPR007838">
    <property type="entry name" value="Cell_div_ZapA-like"/>
</dbReference>
<sequence length="128" mass="14037">MAQVTVTIDGKAYRMACEEGQEDHLTDLATRFDRYVGHLKDQFGEIGDLRITVMAGIMITDEIAELTRRVAGLESELETLRGNRDTVLAATARTEENLAAALSEVSSRIRGITDKLNGRSAPNSIDLN</sequence>
<comment type="subunit">
    <text evidence="8">Homodimer. Interacts with FtsZ.</text>
</comment>
<dbReference type="EMBL" id="LVYU01000081">
    <property type="protein sequence ID" value="KZB01175.1"/>
    <property type="molecule type" value="Genomic_DNA"/>
</dbReference>
<gene>
    <name evidence="10" type="ORF">A4A59_14315</name>
</gene>
<evidence type="ECO:0000256" key="6">
    <source>
        <dbReference type="ARBA" id="ARBA00023306"/>
    </source>
</evidence>
<keyword evidence="6" id="KW-0131">Cell cycle</keyword>
<dbReference type="SUPFAM" id="SSF102829">
    <property type="entry name" value="Cell division protein ZapA-like"/>
    <property type="match status" value="1"/>
</dbReference>
<dbReference type="InterPro" id="IPR036192">
    <property type="entry name" value="Cell_div_ZapA-like_sf"/>
</dbReference>
<proteinExistence type="predicted"/>
<evidence type="ECO:0000256" key="3">
    <source>
        <dbReference type="ARBA" id="ARBA00022490"/>
    </source>
</evidence>
<dbReference type="Gene3D" id="3.30.160.880">
    <property type="entry name" value="Cell division protein ZapA protomer, N-terminal domain"/>
    <property type="match status" value="1"/>
</dbReference>
<evidence type="ECO:0000256" key="4">
    <source>
        <dbReference type="ARBA" id="ARBA00022618"/>
    </source>
</evidence>
<accession>A0A154IKQ5</accession>
<dbReference type="GO" id="GO:0005829">
    <property type="term" value="C:cytosol"/>
    <property type="evidence" value="ECO:0007669"/>
    <property type="project" value="TreeGrafter"/>
</dbReference>
<evidence type="ECO:0000256" key="2">
    <source>
        <dbReference type="ARBA" id="ARBA00015195"/>
    </source>
</evidence>
<dbReference type="RefSeq" id="WP_062941490.1">
    <property type="nucleotide sequence ID" value="NZ_CP171844.1"/>
</dbReference>
<protein>
    <recommendedName>
        <fullName evidence="2">Cell division protein ZapA</fullName>
    </recommendedName>
    <alternativeName>
        <fullName evidence="9">Z ring-associated protein ZapA</fullName>
    </alternativeName>
</protein>
<comment type="subcellular location">
    <subcellularLocation>
        <location evidence="1">Cytoplasm</location>
    </subcellularLocation>
</comment>
<keyword evidence="3" id="KW-0963">Cytoplasm</keyword>
<comment type="function">
    <text evidence="7">Activator of cell division through the inhibition of FtsZ GTPase activity, therefore promoting FtsZ assembly into bundles of protofilaments necessary for the formation of the division Z ring. It is recruited early at mid-cell but it is not essential for cell division.</text>
</comment>
<evidence type="ECO:0000256" key="7">
    <source>
        <dbReference type="ARBA" id="ARBA00024910"/>
    </source>
</evidence>
<dbReference type="PANTHER" id="PTHR34981:SF1">
    <property type="entry name" value="CELL DIVISION PROTEIN ZAPA"/>
    <property type="match status" value="1"/>
</dbReference>
<evidence type="ECO:0000256" key="8">
    <source>
        <dbReference type="ARBA" id="ARBA00026068"/>
    </source>
</evidence>
<dbReference type="GO" id="GO:0043093">
    <property type="term" value="P:FtsZ-dependent cytokinesis"/>
    <property type="evidence" value="ECO:0007669"/>
    <property type="project" value="TreeGrafter"/>
</dbReference>
<evidence type="ECO:0000256" key="9">
    <source>
        <dbReference type="ARBA" id="ARBA00033158"/>
    </source>
</evidence>
<organism evidence="10">
    <name type="scientific">Rhizobium leguminosarum</name>
    <dbReference type="NCBI Taxonomy" id="384"/>
    <lineage>
        <taxon>Bacteria</taxon>
        <taxon>Pseudomonadati</taxon>
        <taxon>Pseudomonadota</taxon>
        <taxon>Alphaproteobacteria</taxon>
        <taxon>Hyphomicrobiales</taxon>
        <taxon>Rhizobiaceae</taxon>
        <taxon>Rhizobium/Agrobacterium group</taxon>
        <taxon>Rhizobium</taxon>
    </lineage>
</organism>